<sequence>MGGNMSEKVKVRIQTSCVVKYDQIVEMTRDAWEKLKLTPEKKMECQSFSPISELLDLADVLDWSDYDEPELTVVDDYGKPLLPIDFYCPEN</sequence>
<name>A1ARM3_PELPD</name>
<protein>
    <submittedName>
        <fullName evidence="1">Uncharacterized protein</fullName>
    </submittedName>
</protein>
<evidence type="ECO:0000313" key="1">
    <source>
        <dbReference type="EMBL" id="ABK99993.1"/>
    </source>
</evidence>
<dbReference type="AlphaFoldDB" id="A1ARM3"/>
<gene>
    <name evidence="1" type="ordered locus">Ppro_2387</name>
</gene>
<dbReference type="KEGG" id="ppd:Ppro_2387"/>
<proteinExistence type="predicted"/>
<dbReference type="EMBL" id="CP000482">
    <property type="protein sequence ID" value="ABK99993.1"/>
    <property type="molecule type" value="Genomic_DNA"/>
</dbReference>
<dbReference type="HOGENOM" id="CLU_2424318_0_0_7"/>
<accession>A1ARM3</accession>
<organism evidence="1 2">
    <name type="scientific">Pelobacter propionicus (strain DSM 2379 / NBRC 103807 / OttBd1)</name>
    <dbReference type="NCBI Taxonomy" id="338966"/>
    <lineage>
        <taxon>Bacteria</taxon>
        <taxon>Pseudomonadati</taxon>
        <taxon>Thermodesulfobacteriota</taxon>
        <taxon>Desulfuromonadia</taxon>
        <taxon>Desulfuromonadales</taxon>
        <taxon>Desulfuromonadaceae</taxon>
        <taxon>Pelobacter</taxon>
    </lineage>
</organism>
<reference evidence="1 2" key="1">
    <citation type="submission" date="2006-10" db="EMBL/GenBank/DDBJ databases">
        <title>Complete sequence of chromosome of Pelobacter propionicus DSM 2379.</title>
        <authorList>
            <consortium name="US DOE Joint Genome Institute"/>
            <person name="Copeland A."/>
            <person name="Lucas S."/>
            <person name="Lapidus A."/>
            <person name="Barry K."/>
            <person name="Detter J.C."/>
            <person name="Glavina del Rio T."/>
            <person name="Hammon N."/>
            <person name="Israni S."/>
            <person name="Dalin E."/>
            <person name="Tice H."/>
            <person name="Pitluck S."/>
            <person name="Saunders E."/>
            <person name="Brettin T."/>
            <person name="Bruce D."/>
            <person name="Han C."/>
            <person name="Tapia R."/>
            <person name="Schmutz J."/>
            <person name="Larimer F."/>
            <person name="Land M."/>
            <person name="Hauser L."/>
            <person name="Kyrpides N."/>
            <person name="Kim E."/>
            <person name="Lovley D."/>
            <person name="Richardson P."/>
        </authorList>
    </citation>
    <scope>NUCLEOTIDE SEQUENCE [LARGE SCALE GENOMIC DNA]</scope>
    <source>
        <strain evidence="2">DSM 2379 / NBRC 103807 / OttBd1</strain>
    </source>
</reference>
<evidence type="ECO:0000313" key="2">
    <source>
        <dbReference type="Proteomes" id="UP000006732"/>
    </source>
</evidence>
<dbReference type="Proteomes" id="UP000006732">
    <property type="component" value="Chromosome"/>
</dbReference>
<dbReference type="STRING" id="338966.Ppro_2387"/>
<keyword evidence="2" id="KW-1185">Reference proteome</keyword>